<keyword evidence="2" id="KW-1185">Reference proteome</keyword>
<evidence type="ECO:0000313" key="2">
    <source>
        <dbReference type="Proteomes" id="UP001055072"/>
    </source>
</evidence>
<evidence type="ECO:0000313" key="1">
    <source>
        <dbReference type="EMBL" id="KAI0093159.1"/>
    </source>
</evidence>
<protein>
    <submittedName>
        <fullName evidence="1">Uncharacterized protein</fullName>
    </submittedName>
</protein>
<proteinExistence type="predicted"/>
<dbReference type="EMBL" id="MU274902">
    <property type="protein sequence ID" value="KAI0093159.1"/>
    <property type="molecule type" value="Genomic_DNA"/>
</dbReference>
<organism evidence="1 2">
    <name type="scientific">Irpex rosettiformis</name>
    <dbReference type="NCBI Taxonomy" id="378272"/>
    <lineage>
        <taxon>Eukaryota</taxon>
        <taxon>Fungi</taxon>
        <taxon>Dikarya</taxon>
        <taxon>Basidiomycota</taxon>
        <taxon>Agaricomycotina</taxon>
        <taxon>Agaricomycetes</taxon>
        <taxon>Polyporales</taxon>
        <taxon>Irpicaceae</taxon>
        <taxon>Irpex</taxon>
    </lineage>
</organism>
<reference evidence="1" key="1">
    <citation type="journal article" date="2021" name="Environ. Microbiol.">
        <title>Gene family expansions and transcriptome signatures uncover fungal adaptations to wood decay.</title>
        <authorList>
            <person name="Hage H."/>
            <person name="Miyauchi S."/>
            <person name="Viragh M."/>
            <person name="Drula E."/>
            <person name="Min B."/>
            <person name="Chaduli D."/>
            <person name="Navarro D."/>
            <person name="Favel A."/>
            <person name="Norest M."/>
            <person name="Lesage-Meessen L."/>
            <person name="Balint B."/>
            <person name="Merenyi Z."/>
            <person name="de Eugenio L."/>
            <person name="Morin E."/>
            <person name="Martinez A.T."/>
            <person name="Baldrian P."/>
            <person name="Stursova M."/>
            <person name="Martinez M.J."/>
            <person name="Novotny C."/>
            <person name="Magnuson J.K."/>
            <person name="Spatafora J.W."/>
            <person name="Maurice S."/>
            <person name="Pangilinan J."/>
            <person name="Andreopoulos W."/>
            <person name="LaButti K."/>
            <person name="Hundley H."/>
            <person name="Na H."/>
            <person name="Kuo A."/>
            <person name="Barry K."/>
            <person name="Lipzen A."/>
            <person name="Henrissat B."/>
            <person name="Riley R."/>
            <person name="Ahrendt S."/>
            <person name="Nagy L.G."/>
            <person name="Grigoriev I.V."/>
            <person name="Martin F."/>
            <person name="Rosso M.N."/>
        </authorList>
    </citation>
    <scope>NUCLEOTIDE SEQUENCE</scope>
    <source>
        <strain evidence="1">CBS 384.51</strain>
    </source>
</reference>
<gene>
    <name evidence="1" type="ORF">BDY19DRAFT_982954</name>
</gene>
<name>A0ACB8UGJ2_9APHY</name>
<sequence length="398" mass="43493">MSTKVIVVGAGIAGPVLATFLKLRGYEPTVYERVPELPDGGLGHLLQPNGLRVLSKVPGLLENIEMAKLERTAFYSVVQGDTGLLAEQPTNPTFAFHGVRRPVFHKALVEAAERVGVEFKWGHKLVSLEQGEDSVTVAFENGSKATGSFVVGCDGLHSNTRTCLFGDEKADFTGLCQTGGICPIPENMNFPFTFLNIFGDGVHIVAYVINDRQASWAMTKREPEAKETWRAQDDSVKQAVQNSEVAKWDFGGSELIKNSEHIVKYGLYDRPELTTWHQGRVVLIGDAAHPTSPHLGQGANQSFEDIDLLTELLDKYNPSTASPSTSTLEALFTEFETARIPRSSAMVKGARALGESRVVQGVDACIERNNKVRIQWSDADAVARAREAMFKSVSAKET</sequence>
<comment type="caution">
    <text evidence="1">The sequence shown here is derived from an EMBL/GenBank/DDBJ whole genome shotgun (WGS) entry which is preliminary data.</text>
</comment>
<accession>A0ACB8UGJ2</accession>
<dbReference type="Proteomes" id="UP001055072">
    <property type="component" value="Unassembled WGS sequence"/>
</dbReference>